<dbReference type="CDD" id="cd06170">
    <property type="entry name" value="LuxR_C_like"/>
    <property type="match status" value="1"/>
</dbReference>
<sequence length="892" mass="95781">MIARAGTALFAAGCAGAPGRGRVMVRCHPGPRWRICAWIRFPRRSLVIGYVSPRAVGAGGPSIATAGTTPRHLRRSRLHDTLAVPDASRISTIYAPAGTGKTALVVDWIEMFDEQRSAVYVDLDAGVTRWWRTPRRAPSWWPSGEDRVTGLAQALHDRIPSRGAGSVVVVLDGTEAVIGAGFLSQVRRLAAGDDRLHIVLLGRLAPPDDNLQQPGSSQHSAVGWHELAFTAAETAALCANRGLDLPTAVSRHLFAVTGGWAAGLVVGAAALSGAPHEPERVLKQVLHTGAGLSEYILQDVLGRQPAELRQAVRDSCVVESVRAGLFDALTGRADGAAVLAGLARNNMFATRLDPTSPWFRYHRLWRSALYTALVEDDPAHARRLHGAASEWYAEHGQPAEALRHALAGADRLSAVAVATRHGEEIREASPQVAVIAAAPRPWASLSADAPLAHAFAVHRGGDATAPSRSSAPRHRRAMTGAAGSGSLQSAAASPAIHPDGIPLVDPIQTAAVPIWQALRHGDFVQAQAALTSFTPATGGQPLHRTTALRLRAVIARMAGRLDSAVRHAQDLGRTVCAHGRVGAHDDGWARLVLAEVAVQRGGHDAAVQHLDTLAVQLWQSVPALVAAQRLQAALLLQQQHRYADALEQVEQLILDRDEALLVPRWAARVLRVELLIATGRVLDAERRWRLDAGYVSTPAAAITEAKLAIALRPQDRIDGLLRPVLHEPRTSLFHQIELRLLLAHQSHTTGATRQAVDLLQQAVALADRQQIQHPFHANRRLLASTFHQLGTAVFAEPVGAVPGRTAPAGAAARRSQDLLSRGEVSVLRQLASYRTIGEIAVELHLSRNTVKTHVASIYRKLAVHSRRDAVRAARTIGILAADDLPPDARHYH</sequence>
<dbReference type="InterPro" id="IPR000792">
    <property type="entry name" value="Tscrpt_reg_LuxR_C"/>
</dbReference>
<dbReference type="PANTHER" id="PTHR44688:SF16">
    <property type="entry name" value="DNA-BINDING TRANSCRIPTIONAL ACTIVATOR DEVR_DOSR"/>
    <property type="match status" value="1"/>
</dbReference>
<dbReference type="Pfam" id="PF00196">
    <property type="entry name" value="GerE"/>
    <property type="match status" value="1"/>
</dbReference>
<evidence type="ECO:0000256" key="4">
    <source>
        <dbReference type="SAM" id="MobiDB-lite"/>
    </source>
</evidence>
<feature type="domain" description="HTH luxR-type" evidence="5">
    <location>
        <begin position="812"/>
        <end position="877"/>
    </location>
</feature>
<dbReference type="SMART" id="SM00421">
    <property type="entry name" value="HTH_LUXR"/>
    <property type="match status" value="1"/>
</dbReference>
<dbReference type="InterPro" id="IPR036388">
    <property type="entry name" value="WH-like_DNA-bd_sf"/>
</dbReference>
<evidence type="ECO:0000256" key="2">
    <source>
        <dbReference type="ARBA" id="ARBA00023125"/>
    </source>
</evidence>
<dbReference type="Proteomes" id="UP001595912">
    <property type="component" value="Unassembled WGS sequence"/>
</dbReference>
<dbReference type="SUPFAM" id="SSF46894">
    <property type="entry name" value="C-terminal effector domain of the bipartite response regulators"/>
    <property type="match status" value="1"/>
</dbReference>
<evidence type="ECO:0000256" key="3">
    <source>
        <dbReference type="ARBA" id="ARBA00023163"/>
    </source>
</evidence>
<dbReference type="InterPro" id="IPR016032">
    <property type="entry name" value="Sig_transdc_resp-reg_C-effctor"/>
</dbReference>
<name>A0ABV9VM24_9ACTN</name>
<dbReference type="InterPro" id="IPR011990">
    <property type="entry name" value="TPR-like_helical_dom_sf"/>
</dbReference>
<dbReference type="Gene3D" id="1.25.40.10">
    <property type="entry name" value="Tetratricopeptide repeat domain"/>
    <property type="match status" value="1"/>
</dbReference>
<comment type="caution">
    <text evidence="6">The sequence shown here is derived from an EMBL/GenBank/DDBJ whole genome shotgun (WGS) entry which is preliminary data.</text>
</comment>
<evidence type="ECO:0000313" key="7">
    <source>
        <dbReference type="Proteomes" id="UP001595912"/>
    </source>
</evidence>
<feature type="region of interest" description="Disordered" evidence="4">
    <location>
        <begin position="461"/>
        <end position="482"/>
    </location>
</feature>
<dbReference type="Pfam" id="PF25873">
    <property type="entry name" value="WHD_MalT"/>
    <property type="match status" value="1"/>
</dbReference>
<reference evidence="7" key="1">
    <citation type="journal article" date="2019" name="Int. J. Syst. Evol. Microbiol.">
        <title>The Global Catalogue of Microorganisms (GCM) 10K type strain sequencing project: providing services to taxonomists for standard genome sequencing and annotation.</title>
        <authorList>
            <consortium name="The Broad Institute Genomics Platform"/>
            <consortium name="The Broad Institute Genome Sequencing Center for Infectious Disease"/>
            <person name="Wu L."/>
            <person name="Ma J."/>
        </authorList>
    </citation>
    <scope>NUCLEOTIDE SEQUENCE [LARGE SCALE GENOMIC DNA]</scope>
    <source>
        <strain evidence="7">CGMCC 4.7152</strain>
    </source>
</reference>
<evidence type="ECO:0000313" key="6">
    <source>
        <dbReference type="EMBL" id="MFC4997124.1"/>
    </source>
</evidence>
<dbReference type="PANTHER" id="PTHR44688">
    <property type="entry name" value="DNA-BINDING TRANSCRIPTIONAL ACTIVATOR DEVR_DOSR"/>
    <property type="match status" value="1"/>
</dbReference>
<keyword evidence="2" id="KW-0238">DNA-binding</keyword>
<dbReference type="EMBL" id="JBHSIU010000007">
    <property type="protein sequence ID" value="MFC4997124.1"/>
    <property type="molecule type" value="Genomic_DNA"/>
</dbReference>
<dbReference type="Gene3D" id="1.10.10.10">
    <property type="entry name" value="Winged helix-like DNA-binding domain superfamily/Winged helix DNA-binding domain"/>
    <property type="match status" value="1"/>
</dbReference>
<keyword evidence="7" id="KW-1185">Reference proteome</keyword>
<evidence type="ECO:0000256" key="1">
    <source>
        <dbReference type="ARBA" id="ARBA00023015"/>
    </source>
</evidence>
<gene>
    <name evidence="6" type="ORF">ACFPIJ_04715</name>
</gene>
<accession>A0ABV9VM24</accession>
<dbReference type="InterPro" id="IPR059106">
    <property type="entry name" value="WHD_MalT"/>
</dbReference>
<protein>
    <submittedName>
        <fullName evidence="6">LuxR C-terminal-related transcriptional regulator</fullName>
    </submittedName>
</protein>
<proteinExistence type="predicted"/>
<evidence type="ECO:0000259" key="5">
    <source>
        <dbReference type="PROSITE" id="PS50043"/>
    </source>
</evidence>
<keyword evidence="3" id="KW-0804">Transcription</keyword>
<dbReference type="RefSeq" id="WP_380113356.1">
    <property type="nucleotide sequence ID" value="NZ_JBHSIU010000007.1"/>
</dbReference>
<organism evidence="6 7">
    <name type="scientific">Dactylosporangium cerinum</name>
    <dbReference type="NCBI Taxonomy" id="1434730"/>
    <lineage>
        <taxon>Bacteria</taxon>
        <taxon>Bacillati</taxon>
        <taxon>Actinomycetota</taxon>
        <taxon>Actinomycetes</taxon>
        <taxon>Micromonosporales</taxon>
        <taxon>Micromonosporaceae</taxon>
        <taxon>Dactylosporangium</taxon>
    </lineage>
</organism>
<keyword evidence="1" id="KW-0805">Transcription regulation</keyword>
<dbReference type="PROSITE" id="PS50043">
    <property type="entry name" value="HTH_LUXR_2"/>
    <property type="match status" value="1"/>
</dbReference>